<evidence type="ECO:0000313" key="1">
    <source>
        <dbReference type="EMBL" id="GAF07846.1"/>
    </source>
</evidence>
<name>W7YT95_9BACL</name>
<dbReference type="Proteomes" id="UP000019364">
    <property type="component" value="Unassembled WGS sequence"/>
</dbReference>
<keyword evidence="2" id="KW-1185">Reference proteome</keyword>
<dbReference type="RefSeq" id="WP_036647628.1">
    <property type="nucleotide sequence ID" value="NZ_BAVZ01000004.1"/>
</dbReference>
<evidence type="ECO:0000313" key="2">
    <source>
        <dbReference type="Proteomes" id="UP000019364"/>
    </source>
</evidence>
<organism evidence="1 2">
    <name type="scientific">Paenibacillus pini JCM 16418</name>
    <dbReference type="NCBI Taxonomy" id="1236976"/>
    <lineage>
        <taxon>Bacteria</taxon>
        <taxon>Bacillati</taxon>
        <taxon>Bacillota</taxon>
        <taxon>Bacilli</taxon>
        <taxon>Bacillales</taxon>
        <taxon>Paenibacillaceae</taxon>
        <taxon>Paenibacillus</taxon>
    </lineage>
</organism>
<accession>W7YT95</accession>
<dbReference type="AlphaFoldDB" id="W7YT95"/>
<dbReference type="OrthoDB" id="2596589at2"/>
<comment type="caution">
    <text evidence="1">The sequence shown here is derived from an EMBL/GenBank/DDBJ whole genome shotgun (WGS) entry which is preliminary data.</text>
</comment>
<protein>
    <submittedName>
        <fullName evidence="1">Uncharacterized protein</fullName>
    </submittedName>
</protein>
<dbReference type="EMBL" id="BAVZ01000004">
    <property type="protein sequence ID" value="GAF07846.1"/>
    <property type="molecule type" value="Genomic_DNA"/>
</dbReference>
<reference evidence="1 2" key="1">
    <citation type="journal article" date="2014" name="Genome Announc.">
        <title>Draft Genome Sequence of Paenibacillus pini JCM 16418T, Isolated from the Rhizosphere of Pine Tree.</title>
        <authorList>
            <person name="Yuki M."/>
            <person name="Oshima K."/>
            <person name="Suda W."/>
            <person name="Oshida Y."/>
            <person name="Kitamura K."/>
            <person name="Iida Y."/>
            <person name="Hattori M."/>
            <person name="Ohkuma M."/>
        </authorList>
    </citation>
    <scope>NUCLEOTIDE SEQUENCE [LARGE SCALE GENOMIC DNA]</scope>
    <source>
        <strain evidence="1 2">JCM 16418</strain>
    </source>
</reference>
<sequence>MLVRSSRANNNVIQGKDQVALSLNALDLQENEERSSASVFGGNVIYFTKVNGSLMLSKASIKSAGLL</sequence>
<proteinExistence type="predicted"/>
<gene>
    <name evidence="1" type="ORF">JCM16418_1877</name>
</gene>